<proteinExistence type="predicted"/>
<dbReference type="SUPFAM" id="SSF46689">
    <property type="entry name" value="Homeodomain-like"/>
    <property type="match status" value="1"/>
</dbReference>
<feature type="compositionally biased region" description="Polar residues" evidence="3">
    <location>
        <begin position="419"/>
        <end position="432"/>
    </location>
</feature>
<evidence type="ECO:0000313" key="6">
    <source>
        <dbReference type="EMBL" id="KAJ8452590.1"/>
    </source>
</evidence>
<reference evidence="6" key="1">
    <citation type="submission" date="2022-04" db="EMBL/GenBank/DDBJ databases">
        <title>Carnegiea gigantea Genome sequencing and assembly v2.</title>
        <authorList>
            <person name="Copetti D."/>
            <person name="Sanderson M.J."/>
            <person name="Burquez A."/>
            <person name="Wojciechowski M.F."/>
        </authorList>
    </citation>
    <scope>NUCLEOTIDE SEQUENCE</scope>
    <source>
        <strain evidence="6">SGP5-SGP5p</strain>
        <tissue evidence="6">Aerial part</tissue>
    </source>
</reference>
<dbReference type="InterPro" id="IPR009057">
    <property type="entry name" value="Homeodomain-like_sf"/>
</dbReference>
<feature type="region of interest" description="Disordered" evidence="3">
    <location>
        <begin position="181"/>
        <end position="206"/>
    </location>
</feature>
<feature type="compositionally biased region" description="Basic and acidic residues" evidence="3">
    <location>
        <begin position="364"/>
        <end position="383"/>
    </location>
</feature>
<evidence type="ECO:0000256" key="2">
    <source>
        <dbReference type="ARBA" id="ARBA00023242"/>
    </source>
</evidence>
<dbReference type="CDD" id="cd11660">
    <property type="entry name" value="SANT_TRF"/>
    <property type="match status" value="1"/>
</dbReference>
<accession>A0A9Q1L0V6</accession>
<keyword evidence="2" id="KW-0539">Nucleus</keyword>
<dbReference type="PANTHER" id="PTHR47206">
    <property type="entry name" value="HOMEODOMAIN-LIKE SUPERFAMILY PROTEIN"/>
    <property type="match status" value="1"/>
</dbReference>
<comment type="subcellular location">
    <subcellularLocation>
        <location evidence="1">Nucleus</location>
    </subcellularLocation>
</comment>
<organism evidence="6 7">
    <name type="scientific">Carnegiea gigantea</name>
    <dbReference type="NCBI Taxonomy" id="171969"/>
    <lineage>
        <taxon>Eukaryota</taxon>
        <taxon>Viridiplantae</taxon>
        <taxon>Streptophyta</taxon>
        <taxon>Embryophyta</taxon>
        <taxon>Tracheophyta</taxon>
        <taxon>Spermatophyta</taxon>
        <taxon>Magnoliopsida</taxon>
        <taxon>eudicotyledons</taxon>
        <taxon>Gunneridae</taxon>
        <taxon>Pentapetalae</taxon>
        <taxon>Caryophyllales</taxon>
        <taxon>Cactineae</taxon>
        <taxon>Cactaceae</taxon>
        <taxon>Cactoideae</taxon>
        <taxon>Echinocereeae</taxon>
        <taxon>Carnegiea</taxon>
    </lineage>
</organism>
<dbReference type="Pfam" id="PF00249">
    <property type="entry name" value="Myb_DNA-binding"/>
    <property type="match status" value="1"/>
</dbReference>
<feature type="compositionally biased region" description="Polar residues" evidence="3">
    <location>
        <begin position="454"/>
        <end position="466"/>
    </location>
</feature>
<gene>
    <name evidence="6" type="ORF">Cgig2_004926</name>
</gene>
<dbReference type="SMART" id="SM00717">
    <property type="entry name" value="SANT"/>
    <property type="match status" value="1"/>
</dbReference>
<dbReference type="GO" id="GO:0005634">
    <property type="term" value="C:nucleus"/>
    <property type="evidence" value="ECO:0007669"/>
    <property type="project" value="UniProtKB-SubCell"/>
</dbReference>
<evidence type="ECO:0000256" key="1">
    <source>
        <dbReference type="ARBA" id="ARBA00004123"/>
    </source>
</evidence>
<sequence>MPNSSVVKGDMPNGHSSKNSSETRHPASLRSLLHVPVSVQKQTQVAAPSGEALDADGLESGKCPSRKKRKHWSYEEDLELIAAVKKFGEGNWANIVKGEFKGDRSASQLSQRWAIIRKKQGRLMLGGLSSQLSEAQLATRRAIDMALKDNLTGGCGAVGNGGAATTNRTNLNTSNGDTPTAVGTTSSQLQNGHVTNTTSVKPGSMGVAKPHPALKKAPMNAIGSVSDSIQAAAVAAGARIASPSDAATLLKAAQSKNAVHIRGGNPLIKSSATGSSPLPPNVHFIRTGLVATAATSMAAGTSTHPPRGGHQAKGSCVRPAVSQVAKATAVPPMALDQRNSAPTSTSAGEPQQMDNKTSASELQQMDKKTSASEPCPRDSKSSFEARVSVSDSKLSAVHEDNNASSSRCLPEARGAHSDPGSQSVDADNSQCAMSKDTTKTECKYRVDSEKPPTVQGSCDASVNGTDGVSPALDVPGGSIEKMVSDEADKSDQMDL</sequence>
<feature type="compositionally biased region" description="Basic and acidic residues" evidence="3">
    <location>
        <begin position="482"/>
        <end position="495"/>
    </location>
</feature>
<dbReference type="PROSITE" id="PS50090">
    <property type="entry name" value="MYB_LIKE"/>
    <property type="match status" value="1"/>
</dbReference>
<evidence type="ECO:0000313" key="7">
    <source>
        <dbReference type="Proteomes" id="UP001153076"/>
    </source>
</evidence>
<feature type="region of interest" description="Disordered" evidence="3">
    <location>
        <begin position="1"/>
        <end position="69"/>
    </location>
</feature>
<evidence type="ECO:0000256" key="3">
    <source>
        <dbReference type="SAM" id="MobiDB-lite"/>
    </source>
</evidence>
<feature type="region of interest" description="Disordered" evidence="3">
    <location>
        <begin position="296"/>
        <end position="495"/>
    </location>
</feature>
<name>A0A9Q1L0V6_9CARY</name>
<protein>
    <submittedName>
        <fullName evidence="6">Uncharacterized protein</fullName>
    </submittedName>
</protein>
<dbReference type="InterPro" id="IPR001005">
    <property type="entry name" value="SANT/Myb"/>
</dbReference>
<dbReference type="EMBL" id="JAKOGI010000003">
    <property type="protein sequence ID" value="KAJ8452590.1"/>
    <property type="molecule type" value="Genomic_DNA"/>
</dbReference>
<dbReference type="AlphaFoldDB" id="A0A9Q1L0V6"/>
<dbReference type="PROSITE" id="PS51294">
    <property type="entry name" value="HTH_MYB"/>
    <property type="match status" value="1"/>
</dbReference>
<dbReference type="PANTHER" id="PTHR47206:SF1">
    <property type="entry name" value="HOMEODOMAIN-LIKE SUPERFAMILY PROTEIN"/>
    <property type="match status" value="1"/>
</dbReference>
<dbReference type="Gene3D" id="1.10.10.60">
    <property type="entry name" value="Homeodomain-like"/>
    <property type="match status" value="1"/>
</dbReference>
<dbReference type="Proteomes" id="UP001153076">
    <property type="component" value="Unassembled WGS sequence"/>
</dbReference>
<evidence type="ECO:0000259" key="5">
    <source>
        <dbReference type="PROSITE" id="PS51294"/>
    </source>
</evidence>
<feature type="compositionally biased region" description="Polar residues" evidence="3">
    <location>
        <begin position="181"/>
        <end position="201"/>
    </location>
</feature>
<evidence type="ECO:0000259" key="4">
    <source>
        <dbReference type="PROSITE" id="PS50090"/>
    </source>
</evidence>
<feature type="compositionally biased region" description="Basic and acidic residues" evidence="3">
    <location>
        <begin position="436"/>
        <end position="450"/>
    </location>
</feature>
<feature type="domain" description="HTH myb-type" evidence="5">
    <location>
        <begin position="66"/>
        <end position="121"/>
    </location>
</feature>
<dbReference type="InterPro" id="IPR017930">
    <property type="entry name" value="Myb_dom"/>
</dbReference>
<feature type="compositionally biased region" description="Polar residues" evidence="3">
    <location>
        <begin position="337"/>
        <end position="363"/>
    </location>
</feature>
<keyword evidence="7" id="KW-1185">Reference proteome</keyword>
<feature type="domain" description="Myb-like" evidence="4">
    <location>
        <begin position="64"/>
        <end position="113"/>
    </location>
</feature>
<comment type="caution">
    <text evidence="6">The sequence shown here is derived from an EMBL/GenBank/DDBJ whole genome shotgun (WGS) entry which is preliminary data.</text>
</comment>
<dbReference type="OrthoDB" id="608866at2759"/>